<protein>
    <recommendedName>
        <fullName evidence="4">Short-chain dehydrogenase/reductase SDR</fullName>
    </recommendedName>
</protein>
<sequence>MLLEKFKLDKKLCIVTGAAQGLGFVFSEALAEAGANLVIVTDKQVSKLQEVAETISTKTGREVLPLKVDVTSEDDVKNMVARAENCFGR</sequence>
<keyword evidence="2" id="KW-0560">Oxidoreductase</keyword>
<reference evidence="3" key="1">
    <citation type="journal article" date="2014" name="Front. Microbiol.">
        <title>High frequency of phylogenetically diverse reductive dehalogenase-homologous genes in deep subseafloor sedimentary metagenomes.</title>
        <authorList>
            <person name="Kawai M."/>
            <person name="Futagami T."/>
            <person name="Toyoda A."/>
            <person name="Takaki Y."/>
            <person name="Nishi S."/>
            <person name="Hori S."/>
            <person name="Arai W."/>
            <person name="Tsubouchi T."/>
            <person name="Morono Y."/>
            <person name="Uchiyama I."/>
            <person name="Ito T."/>
            <person name="Fujiyama A."/>
            <person name="Inagaki F."/>
            <person name="Takami H."/>
        </authorList>
    </citation>
    <scope>NUCLEOTIDE SEQUENCE</scope>
    <source>
        <strain evidence="3">Expedition CK06-06</strain>
    </source>
</reference>
<dbReference type="SUPFAM" id="SSF51735">
    <property type="entry name" value="NAD(P)-binding Rossmann-fold domains"/>
    <property type="match status" value="1"/>
</dbReference>
<evidence type="ECO:0000256" key="1">
    <source>
        <dbReference type="ARBA" id="ARBA00006484"/>
    </source>
</evidence>
<gene>
    <name evidence="3" type="ORF">S01H4_40501</name>
</gene>
<comment type="caution">
    <text evidence="3">The sequence shown here is derived from an EMBL/GenBank/DDBJ whole genome shotgun (WGS) entry which is preliminary data.</text>
</comment>
<evidence type="ECO:0000313" key="3">
    <source>
        <dbReference type="EMBL" id="GAG91944.1"/>
    </source>
</evidence>
<dbReference type="AlphaFoldDB" id="X1B870"/>
<organism evidence="3">
    <name type="scientific">marine sediment metagenome</name>
    <dbReference type="NCBI Taxonomy" id="412755"/>
    <lineage>
        <taxon>unclassified sequences</taxon>
        <taxon>metagenomes</taxon>
        <taxon>ecological metagenomes</taxon>
    </lineage>
</organism>
<dbReference type="PANTHER" id="PTHR43008:SF4">
    <property type="entry name" value="CHAIN DEHYDROGENASE, PUTATIVE (AFU_ORTHOLOGUE AFUA_4G08710)-RELATED"/>
    <property type="match status" value="1"/>
</dbReference>
<evidence type="ECO:0000256" key="2">
    <source>
        <dbReference type="ARBA" id="ARBA00023002"/>
    </source>
</evidence>
<comment type="similarity">
    <text evidence="1">Belongs to the short-chain dehydrogenases/reductases (SDR) family.</text>
</comment>
<dbReference type="EMBL" id="BART01022061">
    <property type="protein sequence ID" value="GAG91944.1"/>
    <property type="molecule type" value="Genomic_DNA"/>
</dbReference>
<feature type="non-terminal residue" evidence="3">
    <location>
        <position position="89"/>
    </location>
</feature>
<dbReference type="InterPro" id="IPR002347">
    <property type="entry name" value="SDR_fam"/>
</dbReference>
<dbReference type="InterPro" id="IPR036291">
    <property type="entry name" value="NAD(P)-bd_dom_sf"/>
</dbReference>
<accession>X1B870</accession>
<dbReference type="Gene3D" id="3.40.50.720">
    <property type="entry name" value="NAD(P)-binding Rossmann-like Domain"/>
    <property type="match status" value="1"/>
</dbReference>
<evidence type="ECO:0008006" key="4">
    <source>
        <dbReference type="Google" id="ProtNLM"/>
    </source>
</evidence>
<dbReference type="Pfam" id="PF00106">
    <property type="entry name" value="adh_short"/>
    <property type="match status" value="1"/>
</dbReference>
<dbReference type="PANTHER" id="PTHR43008">
    <property type="entry name" value="BENZIL REDUCTASE"/>
    <property type="match status" value="1"/>
</dbReference>
<proteinExistence type="inferred from homology"/>
<name>X1B870_9ZZZZ</name>
<dbReference type="GO" id="GO:0050664">
    <property type="term" value="F:oxidoreductase activity, acting on NAD(P)H, oxygen as acceptor"/>
    <property type="evidence" value="ECO:0007669"/>
    <property type="project" value="TreeGrafter"/>
</dbReference>